<feature type="transmembrane region" description="Helical" evidence="5">
    <location>
        <begin position="274"/>
        <end position="302"/>
    </location>
</feature>
<sequence>MAEEPDDEEGREPSDSSVPGSDEERTASEGEPADDAERMADESDPQDDVSEPADDADDDVSEPDEEEDDAPAFTNVEGLGPDNGAREEEDAEADDAEEEADDEDGDDEFEDEHVFEDYDITETPTPPEERGATMPSVDDDADDGDGLDTDDGLLGEGPDSDEEMPLAAHIEEMMKRLSVVFIVGGAVALTLLGLGQAFEQVPTAVDIIDALWNNAIPGAPEIEGRRPRVYGPLELVLTKLKVTALAGLLVALPVFVYETYMFMRPGLYPKERRYYLAAIPTSLILGTIGMAFSHFVIIPAIMRYFTVYTDENVATVAYGLESTFSLIIVLMSYMAVIFQIPLFIMLAIMMGIVTREWLEDKRLLFWGGFLTIAFLVNPDPTGMTPFIIAATMIVLYEGTLALLRWTGN</sequence>
<keyword evidence="5" id="KW-0813">Transport</keyword>
<feature type="compositionally biased region" description="Acidic residues" evidence="6">
    <location>
        <begin position="137"/>
        <end position="162"/>
    </location>
</feature>
<evidence type="ECO:0000256" key="5">
    <source>
        <dbReference type="HAMAP-Rule" id="MF_00902"/>
    </source>
</evidence>
<comment type="caution">
    <text evidence="7">The sequence shown here is derived from an EMBL/GenBank/DDBJ whole genome shotgun (WGS) entry which is preliminary data.</text>
</comment>
<comment type="function">
    <text evidence="5">Part of the twin-arginine translocation (Tat) system that transports large folded proteins containing a characteristic twin-arginine motif in their signal peptide across membranes.</text>
</comment>
<feature type="transmembrane region" description="Helical" evidence="5">
    <location>
        <begin position="177"/>
        <end position="198"/>
    </location>
</feature>
<evidence type="ECO:0000256" key="6">
    <source>
        <dbReference type="SAM" id="MobiDB-lite"/>
    </source>
</evidence>
<evidence type="ECO:0000256" key="4">
    <source>
        <dbReference type="ARBA" id="ARBA00023136"/>
    </source>
</evidence>
<dbReference type="PRINTS" id="PR01840">
    <property type="entry name" value="TATCFAMILY"/>
</dbReference>
<feature type="compositionally biased region" description="Acidic residues" evidence="6">
    <location>
        <begin position="87"/>
        <end position="120"/>
    </location>
</feature>
<dbReference type="GO" id="GO:0033281">
    <property type="term" value="C:TAT protein transport complex"/>
    <property type="evidence" value="ECO:0007669"/>
    <property type="project" value="UniProtKB-UniRule"/>
</dbReference>
<keyword evidence="2 5" id="KW-0812">Transmembrane</keyword>
<keyword evidence="4 5" id="KW-0472">Membrane</keyword>
<evidence type="ECO:0000256" key="1">
    <source>
        <dbReference type="ARBA" id="ARBA00004141"/>
    </source>
</evidence>
<dbReference type="RefSeq" id="WP_379818171.1">
    <property type="nucleotide sequence ID" value="NZ_JBHUDH010000037.1"/>
</dbReference>
<dbReference type="GO" id="GO:0008320">
    <property type="term" value="F:protein transmembrane transporter activity"/>
    <property type="evidence" value="ECO:0007669"/>
    <property type="project" value="UniProtKB-UniRule"/>
</dbReference>
<feature type="transmembrane region" description="Helical" evidence="5">
    <location>
        <begin position="242"/>
        <end position="262"/>
    </location>
</feature>
<accession>A0ABD6B573</accession>
<keyword evidence="5" id="KW-0653">Protein transport</keyword>
<feature type="transmembrane region" description="Helical" evidence="5">
    <location>
        <begin position="322"/>
        <end position="351"/>
    </location>
</feature>
<dbReference type="GO" id="GO:0043953">
    <property type="term" value="P:protein transport by the Tat complex"/>
    <property type="evidence" value="ECO:0007669"/>
    <property type="project" value="UniProtKB-UniRule"/>
</dbReference>
<proteinExistence type="inferred from homology"/>
<evidence type="ECO:0000256" key="3">
    <source>
        <dbReference type="ARBA" id="ARBA00022989"/>
    </source>
</evidence>
<keyword evidence="3 5" id="KW-1133">Transmembrane helix</keyword>
<dbReference type="EMBL" id="JBHUDH010000037">
    <property type="protein sequence ID" value="MFD1525616.1"/>
    <property type="molecule type" value="Genomic_DNA"/>
</dbReference>
<dbReference type="PANTHER" id="PTHR30371">
    <property type="entry name" value="SEC-INDEPENDENT PROTEIN TRANSLOCASE PROTEIN TATC"/>
    <property type="match status" value="1"/>
</dbReference>
<dbReference type="Pfam" id="PF00902">
    <property type="entry name" value="TatC"/>
    <property type="match status" value="1"/>
</dbReference>
<feature type="compositionally biased region" description="Acidic residues" evidence="6">
    <location>
        <begin position="1"/>
        <end position="10"/>
    </location>
</feature>
<feature type="transmembrane region" description="Helical" evidence="5">
    <location>
        <begin position="386"/>
        <end position="405"/>
    </location>
</feature>
<organism evidence="7 8">
    <name type="scientific">Halolamina salina</name>
    <dbReference type="NCBI Taxonomy" id="1220023"/>
    <lineage>
        <taxon>Archaea</taxon>
        <taxon>Methanobacteriati</taxon>
        <taxon>Methanobacteriota</taxon>
        <taxon>Stenosarchaea group</taxon>
        <taxon>Halobacteria</taxon>
        <taxon>Halobacteriales</taxon>
        <taxon>Haloferacaceae</taxon>
    </lineage>
</organism>
<protein>
    <recommendedName>
        <fullName evidence="5">Sec-independent protein translocase protein TatC</fullName>
    </recommendedName>
</protein>
<dbReference type="Proteomes" id="UP001597111">
    <property type="component" value="Unassembled WGS sequence"/>
</dbReference>
<feature type="transmembrane region" description="Helical" evidence="5">
    <location>
        <begin position="363"/>
        <end position="380"/>
    </location>
</feature>
<comment type="similarity">
    <text evidence="5">Belongs to the TatC family.</text>
</comment>
<evidence type="ECO:0000256" key="2">
    <source>
        <dbReference type="ARBA" id="ARBA00022692"/>
    </source>
</evidence>
<keyword evidence="5" id="KW-1003">Cell membrane</keyword>
<comment type="subcellular location">
    <subcellularLocation>
        <location evidence="5">Cell membrane</location>
        <topology evidence="5">Multi-pass membrane protein</topology>
    </subcellularLocation>
    <subcellularLocation>
        <location evidence="1">Membrane</location>
        <topology evidence="1">Multi-pass membrane protein</topology>
    </subcellularLocation>
</comment>
<feature type="compositionally biased region" description="Acidic residues" evidence="6">
    <location>
        <begin position="42"/>
        <end position="70"/>
    </location>
</feature>
<dbReference type="PANTHER" id="PTHR30371:SF0">
    <property type="entry name" value="SEC-INDEPENDENT PROTEIN TRANSLOCASE PROTEIN TATC, CHLOROPLASTIC-RELATED"/>
    <property type="match status" value="1"/>
</dbReference>
<keyword evidence="5" id="KW-0811">Translocation</keyword>
<feature type="region of interest" description="Disordered" evidence="6">
    <location>
        <begin position="1"/>
        <end position="162"/>
    </location>
</feature>
<comment type="subunit">
    <text evidence="5">Forms a complex with TatA.</text>
</comment>
<gene>
    <name evidence="5" type="primary">tatC</name>
    <name evidence="7" type="ORF">ACFR9S_04760</name>
</gene>
<keyword evidence="8" id="KW-1185">Reference proteome</keyword>
<dbReference type="HAMAP" id="MF_00902">
    <property type="entry name" value="TatC"/>
    <property type="match status" value="1"/>
</dbReference>
<reference evidence="7 8" key="1">
    <citation type="journal article" date="2019" name="Int. J. Syst. Evol. Microbiol.">
        <title>The Global Catalogue of Microorganisms (GCM) 10K type strain sequencing project: providing services to taxonomists for standard genome sequencing and annotation.</title>
        <authorList>
            <consortium name="The Broad Institute Genomics Platform"/>
            <consortium name="The Broad Institute Genome Sequencing Center for Infectious Disease"/>
            <person name="Wu L."/>
            <person name="Ma J."/>
        </authorList>
    </citation>
    <scope>NUCLEOTIDE SEQUENCE [LARGE SCALE GENOMIC DNA]</scope>
    <source>
        <strain evidence="7 8">CGMCC 1.12285</strain>
    </source>
</reference>
<dbReference type="AlphaFoldDB" id="A0ABD6B573"/>
<evidence type="ECO:0000313" key="8">
    <source>
        <dbReference type="Proteomes" id="UP001597111"/>
    </source>
</evidence>
<dbReference type="InterPro" id="IPR002033">
    <property type="entry name" value="TatC"/>
</dbReference>
<name>A0ABD6B573_9EURY</name>
<evidence type="ECO:0000313" key="7">
    <source>
        <dbReference type="EMBL" id="MFD1525616.1"/>
    </source>
</evidence>